<dbReference type="EC" id="5.6.2.3" evidence="1"/>
<accession>A0A914NWE3</accession>
<keyword evidence="1" id="KW-0067">ATP-binding</keyword>
<dbReference type="InterPro" id="IPR027417">
    <property type="entry name" value="P-loop_NTPase"/>
</dbReference>
<name>A0A914NWE3_MELIC</name>
<protein>
    <recommendedName>
        <fullName evidence="1">ATP-dependent DNA helicase</fullName>
        <ecNumber evidence="1">5.6.2.3</ecNumber>
    </recommendedName>
</protein>
<evidence type="ECO:0000259" key="2">
    <source>
        <dbReference type="Pfam" id="PF05970"/>
    </source>
</evidence>
<dbReference type="SUPFAM" id="SSF52540">
    <property type="entry name" value="P-loop containing nucleoside triphosphate hydrolases"/>
    <property type="match status" value="1"/>
</dbReference>
<evidence type="ECO:0000313" key="4">
    <source>
        <dbReference type="WBParaSite" id="Minc3s08406g42224"/>
    </source>
</evidence>
<sequence length="199" mass="22181">MDEAIDTSIYDNTNLNPEQQRFFNLIRASVLDPNTKNKLFFLSGDGGTGKTFLLNYIIYKLREMRLKVLATASTGIAATNFYAGGMTFHSAFRFGINVEPDVIPPVTVDSYFGRGLGHARFPFCGYGKAPPSFCTVGQYNHCADGFLNACCRHPICLVVGLICFSTPAAVIQYAWWLVFSLSQLTAPLLQYAWWVLCFK</sequence>
<keyword evidence="1" id="KW-0378">Hydrolase</keyword>
<dbReference type="GO" id="GO:0016787">
    <property type="term" value="F:hydrolase activity"/>
    <property type="evidence" value="ECO:0007669"/>
    <property type="project" value="UniProtKB-KW"/>
</dbReference>
<reference evidence="4" key="1">
    <citation type="submission" date="2022-11" db="UniProtKB">
        <authorList>
            <consortium name="WormBaseParasite"/>
        </authorList>
    </citation>
    <scope>IDENTIFICATION</scope>
</reference>
<keyword evidence="1" id="KW-0227">DNA damage</keyword>
<dbReference type="PANTHER" id="PTHR10492:SF57">
    <property type="entry name" value="ATP-DEPENDENT DNA HELICASE"/>
    <property type="match status" value="1"/>
</dbReference>
<dbReference type="Gene3D" id="3.40.50.300">
    <property type="entry name" value="P-loop containing nucleotide triphosphate hydrolases"/>
    <property type="match status" value="1"/>
</dbReference>
<comment type="catalytic activity">
    <reaction evidence="1">
        <text>ATP + H2O = ADP + phosphate + H(+)</text>
        <dbReference type="Rhea" id="RHEA:13065"/>
        <dbReference type="ChEBI" id="CHEBI:15377"/>
        <dbReference type="ChEBI" id="CHEBI:15378"/>
        <dbReference type="ChEBI" id="CHEBI:30616"/>
        <dbReference type="ChEBI" id="CHEBI:43474"/>
        <dbReference type="ChEBI" id="CHEBI:456216"/>
        <dbReference type="EC" id="5.6.2.3"/>
    </reaction>
</comment>
<dbReference type="GO" id="GO:0000723">
    <property type="term" value="P:telomere maintenance"/>
    <property type="evidence" value="ECO:0007669"/>
    <property type="project" value="InterPro"/>
</dbReference>
<dbReference type="InterPro" id="IPR010285">
    <property type="entry name" value="DNA_helicase_pif1-like_DEAD"/>
</dbReference>
<keyword evidence="3" id="KW-1185">Reference proteome</keyword>
<dbReference type="GO" id="GO:0006281">
    <property type="term" value="P:DNA repair"/>
    <property type="evidence" value="ECO:0007669"/>
    <property type="project" value="UniProtKB-KW"/>
</dbReference>
<feature type="domain" description="DNA helicase Pif1-like DEAD-box helicase" evidence="2">
    <location>
        <begin position="15"/>
        <end position="100"/>
    </location>
</feature>
<dbReference type="AlphaFoldDB" id="A0A914NWE3"/>
<dbReference type="Proteomes" id="UP000887563">
    <property type="component" value="Unplaced"/>
</dbReference>
<dbReference type="GO" id="GO:0043139">
    <property type="term" value="F:5'-3' DNA helicase activity"/>
    <property type="evidence" value="ECO:0007669"/>
    <property type="project" value="UniProtKB-EC"/>
</dbReference>
<keyword evidence="1" id="KW-0547">Nucleotide-binding</keyword>
<evidence type="ECO:0000313" key="3">
    <source>
        <dbReference type="Proteomes" id="UP000887563"/>
    </source>
</evidence>
<proteinExistence type="inferred from homology"/>
<comment type="similarity">
    <text evidence="1">Belongs to the helicase family.</text>
</comment>
<dbReference type="GO" id="GO:0005524">
    <property type="term" value="F:ATP binding"/>
    <property type="evidence" value="ECO:0007669"/>
    <property type="project" value="UniProtKB-KW"/>
</dbReference>
<keyword evidence="1" id="KW-0233">DNA recombination</keyword>
<keyword evidence="1" id="KW-0347">Helicase</keyword>
<dbReference type="PANTHER" id="PTHR10492">
    <property type="match status" value="1"/>
</dbReference>
<keyword evidence="1" id="KW-0234">DNA repair</keyword>
<dbReference type="WBParaSite" id="Minc3s08406g42224">
    <property type="protein sequence ID" value="Minc3s08406g42224"/>
    <property type="gene ID" value="Minc3s08406g42224"/>
</dbReference>
<comment type="cofactor">
    <cofactor evidence="1">
        <name>Mg(2+)</name>
        <dbReference type="ChEBI" id="CHEBI:18420"/>
    </cofactor>
</comment>
<organism evidence="3 4">
    <name type="scientific">Meloidogyne incognita</name>
    <name type="common">Southern root-knot nematode worm</name>
    <name type="synonym">Oxyuris incognita</name>
    <dbReference type="NCBI Taxonomy" id="6306"/>
    <lineage>
        <taxon>Eukaryota</taxon>
        <taxon>Metazoa</taxon>
        <taxon>Ecdysozoa</taxon>
        <taxon>Nematoda</taxon>
        <taxon>Chromadorea</taxon>
        <taxon>Rhabditida</taxon>
        <taxon>Tylenchina</taxon>
        <taxon>Tylenchomorpha</taxon>
        <taxon>Tylenchoidea</taxon>
        <taxon>Meloidogynidae</taxon>
        <taxon>Meloidogyninae</taxon>
        <taxon>Meloidogyne</taxon>
        <taxon>Meloidogyne incognita group</taxon>
    </lineage>
</organism>
<dbReference type="Pfam" id="PF05970">
    <property type="entry name" value="PIF1"/>
    <property type="match status" value="1"/>
</dbReference>
<dbReference type="GO" id="GO:0006310">
    <property type="term" value="P:DNA recombination"/>
    <property type="evidence" value="ECO:0007669"/>
    <property type="project" value="UniProtKB-KW"/>
</dbReference>
<evidence type="ECO:0000256" key="1">
    <source>
        <dbReference type="RuleBase" id="RU363044"/>
    </source>
</evidence>